<reference evidence="1 2" key="1">
    <citation type="submission" date="2023-07" db="EMBL/GenBank/DDBJ databases">
        <title>Genomic Encyclopedia of Type Strains, Phase IV (KMG-IV): sequencing the most valuable type-strain genomes for metagenomic binning, comparative biology and taxonomic classification.</title>
        <authorList>
            <person name="Goeker M."/>
        </authorList>
    </citation>
    <scope>NUCLEOTIDE SEQUENCE [LARGE SCALE GENOMIC DNA]</scope>
    <source>
        <strain evidence="1 2">DSM 20694</strain>
    </source>
</reference>
<gene>
    <name evidence="1" type="ORF">J2S18_001124</name>
</gene>
<sequence>MKSKSTKSININKLINIRKIDDIDISINKAIEFIEEAKVMLDELLKNKLTVLEIEKLKNIELKLNNSSIDFENLIDNL</sequence>
<protein>
    <submittedName>
        <fullName evidence="1">Uncharacterized protein</fullName>
    </submittedName>
</protein>
<dbReference type="EMBL" id="JAUSUF010000002">
    <property type="protein sequence ID" value="MDQ0149194.1"/>
    <property type="molecule type" value="Genomic_DNA"/>
</dbReference>
<organism evidence="1 2">
    <name type="scientific">Eubacterium multiforme</name>
    <dbReference type="NCBI Taxonomy" id="83339"/>
    <lineage>
        <taxon>Bacteria</taxon>
        <taxon>Bacillati</taxon>
        <taxon>Bacillota</taxon>
        <taxon>Clostridia</taxon>
        <taxon>Eubacteriales</taxon>
        <taxon>Eubacteriaceae</taxon>
        <taxon>Eubacterium</taxon>
    </lineage>
</organism>
<comment type="caution">
    <text evidence="1">The sequence shown here is derived from an EMBL/GenBank/DDBJ whole genome shotgun (WGS) entry which is preliminary data.</text>
</comment>
<dbReference type="RefSeq" id="WP_307484310.1">
    <property type="nucleotide sequence ID" value="NZ_JAUSUF010000002.1"/>
</dbReference>
<evidence type="ECO:0000313" key="2">
    <source>
        <dbReference type="Proteomes" id="UP001228504"/>
    </source>
</evidence>
<dbReference type="Proteomes" id="UP001228504">
    <property type="component" value="Unassembled WGS sequence"/>
</dbReference>
<keyword evidence="2" id="KW-1185">Reference proteome</keyword>
<proteinExistence type="predicted"/>
<name>A0ABT9USA9_9FIRM</name>
<accession>A0ABT9USA9</accession>
<evidence type="ECO:0000313" key="1">
    <source>
        <dbReference type="EMBL" id="MDQ0149194.1"/>
    </source>
</evidence>